<accession>A0A6N7IY80</accession>
<dbReference type="InterPro" id="IPR014998">
    <property type="entry name" value="DUF1848"/>
</dbReference>
<organism evidence="1 2">
    <name type="scientific">Candidatus Weimeria bifida</name>
    <dbReference type="NCBI Taxonomy" id="2599074"/>
    <lineage>
        <taxon>Bacteria</taxon>
        <taxon>Bacillati</taxon>
        <taxon>Bacillota</taxon>
        <taxon>Clostridia</taxon>
        <taxon>Lachnospirales</taxon>
        <taxon>Lachnospiraceae</taxon>
        <taxon>Candidatus Weimeria</taxon>
    </lineage>
</organism>
<comment type="caution">
    <text evidence="1">The sequence shown here is derived from an EMBL/GenBank/DDBJ whole genome shotgun (WGS) entry which is preliminary data.</text>
</comment>
<reference evidence="1" key="1">
    <citation type="journal article" date="2020" name="Appl. Environ. Microbiol.">
        <title>Medium-Chain Fatty Acid Synthesis by 'Candidatus Weimeria bifida' gen. nov., sp. nov., and 'Candidatus Pseudoramibacter fermentans' sp. nov.</title>
        <authorList>
            <person name="Scarborough M.J."/>
            <person name="Myers K.S."/>
            <person name="Donohue T.J."/>
            <person name="Noguera D.R."/>
        </authorList>
    </citation>
    <scope>NUCLEOTIDE SEQUENCE</scope>
    <source>
        <strain evidence="1">LCO1.1</strain>
    </source>
</reference>
<protein>
    <submittedName>
        <fullName evidence="1">DUF1848 domain-containing protein</fullName>
    </submittedName>
</protein>
<evidence type="ECO:0000313" key="2">
    <source>
        <dbReference type="Proteomes" id="UP000460257"/>
    </source>
</evidence>
<dbReference type="Proteomes" id="UP000460257">
    <property type="component" value="Unassembled WGS sequence"/>
</dbReference>
<evidence type="ECO:0000313" key="1">
    <source>
        <dbReference type="EMBL" id="MQN00722.1"/>
    </source>
</evidence>
<proteinExistence type="predicted"/>
<gene>
    <name evidence="1" type="ORF">FRC54_01835</name>
</gene>
<dbReference type="EMBL" id="VOGC01000002">
    <property type="protein sequence ID" value="MQN00722.1"/>
    <property type="molecule type" value="Genomic_DNA"/>
</dbReference>
<dbReference type="AlphaFoldDB" id="A0A6N7IY80"/>
<sequence length="78" mass="9113">MSCGTDIPAFYSRWFLNRIKAGFVLVRNQFNPQQVTRYRLLIFYDKEFTSVKITPEELEKASGAAGWCNVCKGWEKEE</sequence>
<keyword evidence="2" id="KW-1185">Reference proteome</keyword>
<name>A0A6N7IY80_9FIRM</name>
<dbReference type="Pfam" id="PF08902">
    <property type="entry name" value="DUF1848"/>
    <property type="match status" value="1"/>
</dbReference>